<dbReference type="EMBL" id="CM000137">
    <property type="protein sequence ID" value="EEC69102.1"/>
    <property type="molecule type" value="Genomic_DNA"/>
</dbReference>
<dbReference type="InterPro" id="IPR016024">
    <property type="entry name" value="ARM-type_fold"/>
</dbReference>
<dbReference type="Gramene" id="BGIOSGA037246-TA">
    <property type="protein sequence ID" value="BGIOSGA037246-PA"/>
    <property type="gene ID" value="BGIOSGA037246"/>
</dbReference>
<dbReference type="SUPFAM" id="SSF48371">
    <property type="entry name" value="ARM repeat"/>
    <property type="match status" value="1"/>
</dbReference>
<feature type="region of interest" description="Disordered" evidence="1">
    <location>
        <begin position="642"/>
        <end position="664"/>
    </location>
</feature>
<organism evidence="3 4">
    <name type="scientific">Oryza sativa subsp. indica</name>
    <name type="common">Rice</name>
    <dbReference type="NCBI Taxonomy" id="39946"/>
    <lineage>
        <taxon>Eukaryota</taxon>
        <taxon>Viridiplantae</taxon>
        <taxon>Streptophyta</taxon>
        <taxon>Embryophyta</taxon>
        <taxon>Tracheophyta</taxon>
        <taxon>Spermatophyta</taxon>
        <taxon>Magnoliopsida</taxon>
        <taxon>Liliopsida</taxon>
        <taxon>Poales</taxon>
        <taxon>Poaceae</taxon>
        <taxon>BOP clade</taxon>
        <taxon>Oryzoideae</taxon>
        <taxon>Oryzeae</taxon>
        <taxon>Oryzinae</taxon>
        <taxon>Oryza</taxon>
        <taxon>Oryza sativa</taxon>
    </lineage>
</organism>
<dbReference type="PANTHER" id="PTHR33115:SF82">
    <property type="entry name" value="OS12G0285100 PROTEIN"/>
    <property type="match status" value="1"/>
</dbReference>
<dbReference type="InterPro" id="IPR011989">
    <property type="entry name" value="ARM-like"/>
</dbReference>
<proteinExistence type="predicted"/>
<dbReference type="STRING" id="39946.B8BP54"/>
<protein>
    <submittedName>
        <fullName evidence="3">Uncharacterized protein</fullName>
    </submittedName>
</protein>
<dbReference type="HOGENOM" id="CLU_009953_0_0_1"/>
<name>B8BP54_ORYSI</name>
<keyword evidence="2" id="KW-0812">Transmembrane</keyword>
<evidence type="ECO:0000256" key="2">
    <source>
        <dbReference type="SAM" id="Phobius"/>
    </source>
</evidence>
<evidence type="ECO:0000256" key="1">
    <source>
        <dbReference type="SAM" id="MobiDB-lite"/>
    </source>
</evidence>
<keyword evidence="2" id="KW-0472">Membrane</keyword>
<dbReference type="PANTHER" id="PTHR33115">
    <property type="entry name" value="ARM REPEAT SUPERFAMILY PROTEIN"/>
    <property type="match status" value="1"/>
</dbReference>
<evidence type="ECO:0000313" key="4">
    <source>
        <dbReference type="Proteomes" id="UP000007015"/>
    </source>
</evidence>
<reference evidence="3 4" key="1">
    <citation type="journal article" date="2005" name="PLoS Biol.">
        <title>The genomes of Oryza sativa: a history of duplications.</title>
        <authorList>
            <person name="Yu J."/>
            <person name="Wang J."/>
            <person name="Lin W."/>
            <person name="Li S."/>
            <person name="Li H."/>
            <person name="Zhou J."/>
            <person name="Ni P."/>
            <person name="Dong W."/>
            <person name="Hu S."/>
            <person name="Zeng C."/>
            <person name="Zhang J."/>
            <person name="Zhang Y."/>
            <person name="Li R."/>
            <person name="Xu Z."/>
            <person name="Li S."/>
            <person name="Li X."/>
            <person name="Zheng H."/>
            <person name="Cong L."/>
            <person name="Lin L."/>
            <person name="Yin J."/>
            <person name="Geng J."/>
            <person name="Li G."/>
            <person name="Shi J."/>
            <person name="Liu J."/>
            <person name="Lv H."/>
            <person name="Li J."/>
            <person name="Wang J."/>
            <person name="Deng Y."/>
            <person name="Ran L."/>
            <person name="Shi X."/>
            <person name="Wang X."/>
            <person name="Wu Q."/>
            <person name="Li C."/>
            <person name="Ren X."/>
            <person name="Wang J."/>
            <person name="Wang X."/>
            <person name="Li D."/>
            <person name="Liu D."/>
            <person name="Zhang X."/>
            <person name="Ji Z."/>
            <person name="Zhao W."/>
            <person name="Sun Y."/>
            <person name="Zhang Z."/>
            <person name="Bao J."/>
            <person name="Han Y."/>
            <person name="Dong L."/>
            <person name="Ji J."/>
            <person name="Chen P."/>
            <person name="Wu S."/>
            <person name="Liu J."/>
            <person name="Xiao Y."/>
            <person name="Bu D."/>
            <person name="Tan J."/>
            <person name="Yang L."/>
            <person name="Ye C."/>
            <person name="Zhang J."/>
            <person name="Xu J."/>
            <person name="Zhou Y."/>
            <person name="Yu Y."/>
            <person name="Zhang B."/>
            <person name="Zhuang S."/>
            <person name="Wei H."/>
            <person name="Liu B."/>
            <person name="Lei M."/>
            <person name="Yu H."/>
            <person name="Li Y."/>
            <person name="Xu H."/>
            <person name="Wei S."/>
            <person name="He X."/>
            <person name="Fang L."/>
            <person name="Zhang Z."/>
            <person name="Zhang Y."/>
            <person name="Huang X."/>
            <person name="Su Z."/>
            <person name="Tong W."/>
            <person name="Li J."/>
            <person name="Tong Z."/>
            <person name="Li S."/>
            <person name="Ye J."/>
            <person name="Wang L."/>
            <person name="Fang L."/>
            <person name="Lei T."/>
            <person name="Chen C."/>
            <person name="Chen H."/>
            <person name="Xu Z."/>
            <person name="Li H."/>
            <person name="Huang H."/>
            <person name="Zhang F."/>
            <person name="Xu H."/>
            <person name="Li N."/>
            <person name="Zhao C."/>
            <person name="Li S."/>
            <person name="Dong L."/>
            <person name="Huang Y."/>
            <person name="Li L."/>
            <person name="Xi Y."/>
            <person name="Qi Q."/>
            <person name="Li W."/>
            <person name="Zhang B."/>
            <person name="Hu W."/>
            <person name="Zhang Y."/>
            <person name="Tian X."/>
            <person name="Jiao Y."/>
            <person name="Liang X."/>
            <person name="Jin J."/>
            <person name="Gao L."/>
            <person name="Zheng W."/>
            <person name="Hao B."/>
            <person name="Liu S."/>
            <person name="Wang W."/>
            <person name="Yuan L."/>
            <person name="Cao M."/>
            <person name="McDermott J."/>
            <person name="Samudrala R."/>
            <person name="Wang J."/>
            <person name="Wong G.K."/>
            <person name="Yang H."/>
        </authorList>
    </citation>
    <scope>NUCLEOTIDE SEQUENCE [LARGE SCALE GENOMIC DNA]</scope>
    <source>
        <strain evidence="4">cv. 93-11</strain>
    </source>
</reference>
<feature type="transmembrane region" description="Helical" evidence="2">
    <location>
        <begin position="114"/>
        <end position="136"/>
    </location>
</feature>
<keyword evidence="4" id="KW-1185">Reference proteome</keyword>
<dbReference type="AlphaFoldDB" id="B8BP54"/>
<evidence type="ECO:0000313" key="3">
    <source>
        <dbReference type="EMBL" id="EEC69102.1"/>
    </source>
</evidence>
<gene>
    <name evidence="3" type="ORF">OsI_38007</name>
</gene>
<dbReference type="Proteomes" id="UP000007015">
    <property type="component" value="Chromosome 12"/>
</dbReference>
<keyword evidence="2" id="KW-1133">Transmembrane helix</keyword>
<accession>B8BP54</accession>
<sequence length="664" mass="73016">MGTAAVHDKEMAGRRTVRCRRFHGLTAPSACGCGRARSGGGGSALSSGSESISAGRLSGFVVGGGGRGGGLGWGTRSSSIPPLKGVGNGGGGRCPHGLRWITVRRPDSGDSSKANLRLALVVLYSLALFQGVLFYYRTISAYEENKLVRNMADAYGFDEASRGSVLDYLHEIKVGCEKDPSFAGGRNMITYAAQLMESTSPNRYLSGVRILDTLIRFNSGAIGSGFPGQSMLISNTIGSESSGSILHNLVQMLDSKSPYDEEIRLRAARIVEHFVIDIRLDKILQGIQCISSLLDLKPFHQPDEPLEEYGHRISVGEEGQMQVRGIQILLKLSDDENNLRIMSNTDDLVWKIVALINDKELHLRKHDKWSRDIVDPGVKLIKRFMSATTRSNNILWREISTSLEAISALESIIDCDKCDEEVKKQAIRVLAQICWDTSSVMGDQNRERFIGSLIDMFLHKSKGSQFENLAGEELAQLSFGFGSCATIILEKYGPNMIDCIGKTDSGLYNSIHRKIAADVLKHLYGNYSIDDEHFQNLKEAMIDLLPKVLREVLGWGLTETHIQRVPSYTAPAGSGLAATQDNDGRLQEALASLCATVYNRMVNTDADLADRFEDITARMCDLAAEPLKTFSDLIQEAMQRQPPYYPPENAMRSNDENPNECCIS</sequence>
<dbReference type="Gene3D" id="1.25.10.10">
    <property type="entry name" value="Leucine-rich Repeat Variant"/>
    <property type="match status" value="1"/>
</dbReference>
<dbReference type="OMA" id="TYAAQLM"/>